<comment type="caution">
    <text evidence="3">The sequence shown here is derived from an EMBL/GenBank/DDBJ whole genome shotgun (WGS) entry which is preliminary data.</text>
</comment>
<keyword evidence="2" id="KW-1133">Transmembrane helix</keyword>
<organism evidence="3 4">
    <name type="scientific">Actinoplanes cyaneus</name>
    <dbReference type="NCBI Taxonomy" id="52696"/>
    <lineage>
        <taxon>Bacteria</taxon>
        <taxon>Bacillati</taxon>
        <taxon>Actinomycetota</taxon>
        <taxon>Actinomycetes</taxon>
        <taxon>Micromonosporales</taxon>
        <taxon>Micromonosporaceae</taxon>
        <taxon>Actinoplanes</taxon>
    </lineage>
</organism>
<reference evidence="3" key="1">
    <citation type="submission" date="2021-01" db="EMBL/GenBank/DDBJ databases">
        <title>Whole genome shotgun sequence of Actinoplanes cyaneus NBRC 14990.</title>
        <authorList>
            <person name="Komaki H."/>
            <person name="Tamura T."/>
        </authorList>
    </citation>
    <scope>NUCLEOTIDE SEQUENCE</scope>
    <source>
        <strain evidence="3">NBRC 14990</strain>
    </source>
</reference>
<protein>
    <submittedName>
        <fullName evidence="3">Uncharacterized protein</fullName>
    </submittedName>
</protein>
<dbReference type="RefSeq" id="WP_203741874.1">
    <property type="nucleotide sequence ID" value="NZ_BAAAUC010000003.1"/>
</dbReference>
<name>A0A919IHM9_9ACTN</name>
<keyword evidence="2" id="KW-0812">Transmembrane</keyword>
<sequence length="633" mass="67144">MQDTLSPWWTGVQDAARLLASQLNAAVTRAAETGEYTPPPGSQPPRRRRRPASLRHLAEVIRSHRLAPGMSVDKDDIAAVLGGELRAVTNPVLVVAVARATHLVAGEPFGDRDADRLVVACAHVRALIDTARQADEQAARASHSVAITLYADPDPDPDADADADAGRPVREPVVIDAYFTTRRPGRPRALIAGAVGLILVAAAVTLVVLRGPASGGQPAATASPVDAPAVVTPREHGHAGNEYRSARPLQDALDHGYTSVETAVVLRNGSLALCPRPEGATCGEQPFPAAYLQGLNARVSAAGGRVYPGYHQPVLLFVEIRCAEAADGCRLPVNPAEAAADENNPLLVARQLMSALTPYRGMLFHTDSEGRKWGPVQLVVTGSHNDDQVPSGAGGHDSVRGLLSRQGDTYAFLDGSFGVDRDLYNADLVPVISVPDPAFGANCAYDSGKSIQAVHWDDIATAQNTGHHVRVTHPAGCPDREDSWLDAIYAGVDYLSAGQLSPLSTWLGENAVGGGGGNCAVPSWIAAKRVHGQYCTLVTGDVPVMTEPSDTSARAGSLAGNGAHWFVGQQRGELYTYRTATNFWWAYTQADNGQWGWVSLAYFTSPGRDQPADGLQYGCYDVRPGEPDNCHPF</sequence>
<evidence type="ECO:0000313" key="3">
    <source>
        <dbReference type="EMBL" id="GID65658.1"/>
    </source>
</evidence>
<dbReference type="AlphaFoldDB" id="A0A919IHM9"/>
<dbReference type="Proteomes" id="UP000619479">
    <property type="component" value="Unassembled WGS sequence"/>
</dbReference>
<evidence type="ECO:0000256" key="1">
    <source>
        <dbReference type="SAM" id="MobiDB-lite"/>
    </source>
</evidence>
<feature type="transmembrane region" description="Helical" evidence="2">
    <location>
        <begin position="189"/>
        <end position="209"/>
    </location>
</feature>
<keyword evidence="2" id="KW-0472">Membrane</keyword>
<gene>
    <name evidence="3" type="ORF">Acy02nite_35390</name>
</gene>
<evidence type="ECO:0000313" key="4">
    <source>
        <dbReference type="Proteomes" id="UP000619479"/>
    </source>
</evidence>
<evidence type="ECO:0000256" key="2">
    <source>
        <dbReference type="SAM" id="Phobius"/>
    </source>
</evidence>
<accession>A0A919IHM9</accession>
<keyword evidence="4" id="KW-1185">Reference proteome</keyword>
<dbReference type="EMBL" id="BOMH01000027">
    <property type="protein sequence ID" value="GID65658.1"/>
    <property type="molecule type" value="Genomic_DNA"/>
</dbReference>
<feature type="region of interest" description="Disordered" evidence="1">
    <location>
        <begin position="30"/>
        <end position="51"/>
    </location>
</feature>
<proteinExistence type="predicted"/>